<dbReference type="GO" id="GO:0003700">
    <property type="term" value="F:DNA-binding transcription factor activity"/>
    <property type="evidence" value="ECO:0007669"/>
    <property type="project" value="InterPro"/>
</dbReference>
<evidence type="ECO:0000313" key="7">
    <source>
        <dbReference type="Proteomes" id="UP000309885"/>
    </source>
</evidence>
<dbReference type="RefSeq" id="WP_138131154.1">
    <property type="nucleotide sequence ID" value="NZ_VBWO01000008.1"/>
</dbReference>
<evidence type="ECO:0000256" key="2">
    <source>
        <dbReference type="ARBA" id="ARBA00023015"/>
    </source>
</evidence>
<accession>A0A5R8LNP2</accession>
<reference evidence="6 7" key="1">
    <citation type="submission" date="2019-05" db="EMBL/GenBank/DDBJ databases">
        <title>Genome-based reclassification of Lactobacillus casei as Lactobacillus casei subsp. casei. subsp.nov., description of Lactobacillus casei subsp. zeae subsp. nov., and emended description of Lactobacillus casei.</title>
        <authorList>
            <person name="Huang C.-H."/>
        </authorList>
    </citation>
    <scope>NUCLEOTIDE SEQUENCE [LARGE SCALE GENOMIC DNA]</scope>
    <source>
        <strain evidence="6 7">CRBIP24.44</strain>
    </source>
</reference>
<evidence type="ECO:0000256" key="1">
    <source>
        <dbReference type="ARBA" id="ARBA00009437"/>
    </source>
</evidence>
<dbReference type="SUPFAM" id="SSF46785">
    <property type="entry name" value="Winged helix' DNA-binding domain"/>
    <property type="match status" value="1"/>
</dbReference>
<dbReference type="SUPFAM" id="SSF53850">
    <property type="entry name" value="Periplasmic binding protein-like II"/>
    <property type="match status" value="1"/>
</dbReference>
<dbReference type="GO" id="GO:0000976">
    <property type="term" value="F:transcription cis-regulatory region binding"/>
    <property type="evidence" value="ECO:0007669"/>
    <property type="project" value="TreeGrafter"/>
</dbReference>
<name>A0A5R8LNP2_LACZE</name>
<evidence type="ECO:0000259" key="5">
    <source>
        <dbReference type="PROSITE" id="PS50931"/>
    </source>
</evidence>
<dbReference type="Gene3D" id="3.40.190.290">
    <property type="match status" value="1"/>
</dbReference>
<evidence type="ECO:0000256" key="3">
    <source>
        <dbReference type="ARBA" id="ARBA00023125"/>
    </source>
</evidence>
<keyword evidence="3" id="KW-0238">DNA-binding</keyword>
<keyword evidence="4" id="KW-0804">Transcription</keyword>
<feature type="domain" description="HTH lysR-type" evidence="5">
    <location>
        <begin position="1"/>
        <end position="58"/>
    </location>
</feature>
<dbReference type="PROSITE" id="PS50931">
    <property type="entry name" value="HTH_LYSR"/>
    <property type="match status" value="1"/>
</dbReference>
<dbReference type="AlphaFoldDB" id="A0A5R8LNP2"/>
<gene>
    <name evidence="6" type="ORF">FEI15_09285</name>
</gene>
<dbReference type="InterPro" id="IPR036390">
    <property type="entry name" value="WH_DNA-bd_sf"/>
</dbReference>
<organism evidence="6 7">
    <name type="scientific">Lacticaseibacillus zeae</name>
    <name type="common">Lactobacillus zeae</name>
    <dbReference type="NCBI Taxonomy" id="57037"/>
    <lineage>
        <taxon>Bacteria</taxon>
        <taxon>Bacillati</taxon>
        <taxon>Bacillota</taxon>
        <taxon>Bacilli</taxon>
        <taxon>Lactobacillales</taxon>
        <taxon>Lactobacillaceae</taxon>
        <taxon>Lacticaseibacillus</taxon>
    </lineage>
</organism>
<proteinExistence type="inferred from homology"/>
<evidence type="ECO:0000313" key="6">
    <source>
        <dbReference type="EMBL" id="TLF38849.1"/>
    </source>
</evidence>
<evidence type="ECO:0000256" key="4">
    <source>
        <dbReference type="ARBA" id="ARBA00023163"/>
    </source>
</evidence>
<dbReference type="PANTHER" id="PTHR30126:SF39">
    <property type="entry name" value="HTH-TYPE TRANSCRIPTIONAL REGULATOR CYSL"/>
    <property type="match status" value="1"/>
</dbReference>
<protein>
    <submittedName>
        <fullName evidence="6">LysR family transcriptional regulator</fullName>
    </submittedName>
</protein>
<dbReference type="Pfam" id="PF03466">
    <property type="entry name" value="LysR_substrate"/>
    <property type="match status" value="1"/>
</dbReference>
<dbReference type="PANTHER" id="PTHR30126">
    <property type="entry name" value="HTH-TYPE TRANSCRIPTIONAL REGULATOR"/>
    <property type="match status" value="1"/>
</dbReference>
<comment type="similarity">
    <text evidence="1">Belongs to the LysR transcriptional regulatory family.</text>
</comment>
<comment type="caution">
    <text evidence="6">The sequence shown here is derived from an EMBL/GenBank/DDBJ whole genome shotgun (WGS) entry which is preliminary data.</text>
</comment>
<dbReference type="InterPro" id="IPR005119">
    <property type="entry name" value="LysR_subst-bd"/>
</dbReference>
<dbReference type="InterPro" id="IPR000847">
    <property type="entry name" value="LysR_HTH_N"/>
</dbReference>
<dbReference type="Proteomes" id="UP000309885">
    <property type="component" value="Unassembled WGS sequence"/>
</dbReference>
<keyword evidence="2" id="KW-0805">Transcription regulation</keyword>
<dbReference type="EMBL" id="VBWO01000008">
    <property type="protein sequence ID" value="TLF38849.1"/>
    <property type="molecule type" value="Genomic_DNA"/>
</dbReference>
<dbReference type="Gene3D" id="1.10.10.10">
    <property type="entry name" value="Winged helix-like DNA-binding domain superfamily/Winged helix DNA-binding domain"/>
    <property type="match status" value="1"/>
</dbReference>
<dbReference type="Pfam" id="PF00126">
    <property type="entry name" value="HTH_1"/>
    <property type="match status" value="1"/>
</dbReference>
<dbReference type="InterPro" id="IPR036388">
    <property type="entry name" value="WH-like_DNA-bd_sf"/>
</dbReference>
<sequence length="302" mass="33892">MNLNQLRYFLVLAEVGSYSEAAFQLDIAQSTLSQAMIKLEQEFNTLLFYSEKRISYLTGAGEVLRSEAQKILADVAESKEKMAQYLNGNLGCVTIGVSGSFGVTIVPRVINLYKKYHPKNQLTVRLVQGNTEQLVERLSNHEIDLGICSYSRRNEFVEFSAIKREPYVVITPTNHALATQTSVAVTDILKYPMVTFSTRSGAYYDVANILNVDMEQLAIAMQVDDPAMMAALVASGVGIAVVPRIYLLDHFDVKILPLAESRHRDVYCAWLKYQMLSPVAKEFRSLIQQSGRTFQNEEAKLL</sequence>